<name>A0A1M4TT47_9BACT</name>
<dbReference type="GO" id="GO:0009279">
    <property type="term" value="C:cell outer membrane"/>
    <property type="evidence" value="ECO:0007669"/>
    <property type="project" value="UniProtKB-SubCell"/>
</dbReference>
<comment type="subcellular location">
    <subcellularLocation>
        <location evidence="1">Cell outer membrane</location>
    </subcellularLocation>
</comment>
<keyword evidence="4" id="KW-1134">Transmembrane beta strand</keyword>
<dbReference type="SUPFAM" id="SSF56954">
    <property type="entry name" value="Outer membrane efflux proteins (OEP)"/>
    <property type="match status" value="1"/>
</dbReference>
<keyword evidence="3" id="KW-0813">Transport</keyword>
<evidence type="ECO:0000313" key="10">
    <source>
        <dbReference type="Proteomes" id="UP000184480"/>
    </source>
</evidence>
<reference evidence="10" key="1">
    <citation type="submission" date="2016-11" db="EMBL/GenBank/DDBJ databases">
        <authorList>
            <person name="Varghese N."/>
            <person name="Submissions S."/>
        </authorList>
    </citation>
    <scope>NUCLEOTIDE SEQUENCE [LARGE SCALE GENOMIC DNA]</scope>
    <source>
        <strain evidence="10">DSM 27370</strain>
    </source>
</reference>
<dbReference type="InterPro" id="IPR003423">
    <property type="entry name" value="OMP_efflux"/>
</dbReference>
<evidence type="ECO:0000256" key="3">
    <source>
        <dbReference type="ARBA" id="ARBA00022448"/>
    </source>
</evidence>
<dbReference type="GO" id="GO:1990281">
    <property type="term" value="C:efflux pump complex"/>
    <property type="evidence" value="ECO:0007669"/>
    <property type="project" value="TreeGrafter"/>
</dbReference>
<proteinExistence type="inferred from homology"/>
<keyword evidence="8" id="KW-0732">Signal</keyword>
<evidence type="ECO:0000256" key="5">
    <source>
        <dbReference type="ARBA" id="ARBA00022692"/>
    </source>
</evidence>
<comment type="similarity">
    <text evidence="2">Belongs to the outer membrane factor (OMF) (TC 1.B.17) family.</text>
</comment>
<dbReference type="EMBL" id="FQUC01000001">
    <property type="protein sequence ID" value="SHE47679.1"/>
    <property type="molecule type" value="Genomic_DNA"/>
</dbReference>
<sequence length="452" mass="51125">MFSDKTMIMKKYFIAACLLFSAIGMSGQTTWSLRQCIDYAVNNNIEIKQQELQVKSAEIDLNTSKSSRLPDLNASASHTFNFGRAISSSTNGYIDTNMANTSLGISSSTPLFTGFKISNDIKAKEFSLLAATEGLEKAKDNMELQITSYFLDVLFKKEILKVYQEQVLLTLKQEERTRILVENGKVALAQLYDIKAQLAKDQLNVTTSDNDLKNSLLNLAQALNLQSAEGFDIEAPDVDGVQLTDNVLAGLMHPNEVYQRALDVKPHVKEAVYNVESSKKNLKVAQSGYWPTLNFNMGYSTAFQRIYNANNVSFKDQFNNNGSEYLGFSLSIPIFNRFQVRNQVRQARLDIMNQELNLDNVKLALYKEIQQAYQNAVSAQAKYVSTEKAYDAALESFKYAEERYQIGKTSVFEYSEAQTKLISSKSEQIQAKYEFVFRSKILDFYQGKQIEI</sequence>
<feature type="signal peptide" evidence="8">
    <location>
        <begin position="1"/>
        <end position="26"/>
    </location>
</feature>
<keyword evidence="6" id="KW-0472">Membrane</keyword>
<keyword evidence="7" id="KW-0998">Cell outer membrane</keyword>
<dbReference type="Pfam" id="PF02321">
    <property type="entry name" value="OEP"/>
    <property type="match status" value="2"/>
</dbReference>
<evidence type="ECO:0000256" key="4">
    <source>
        <dbReference type="ARBA" id="ARBA00022452"/>
    </source>
</evidence>
<evidence type="ECO:0000256" key="1">
    <source>
        <dbReference type="ARBA" id="ARBA00004442"/>
    </source>
</evidence>
<protein>
    <submittedName>
        <fullName evidence="9">Outer membrane protein</fullName>
    </submittedName>
</protein>
<dbReference type="AlphaFoldDB" id="A0A1M4TT47"/>
<evidence type="ECO:0000313" key="9">
    <source>
        <dbReference type="EMBL" id="SHE47679.1"/>
    </source>
</evidence>
<evidence type="ECO:0000256" key="2">
    <source>
        <dbReference type="ARBA" id="ARBA00007613"/>
    </source>
</evidence>
<keyword evidence="5" id="KW-0812">Transmembrane</keyword>
<organism evidence="9 10">
    <name type="scientific">Dysgonomonas macrotermitis</name>
    <dbReference type="NCBI Taxonomy" id="1346286"/>
    <lineage>
        <taxon>Bacteria</taxon>
        <taxon>Pseudomonadati</taxon>
        <taxon>Bacteroidota</taxon>
        <taxon>Bacteroidia</taxon>
        <taxon>Bacteroidales</taxon>
        <taxon>Dysgonomonadaceae</taxon>
        <taxon>Dysgonomonas</taxon>
    </lineage>
</organism>
<dbReference type="GO" id="GO:0015562">
    <property type="term" value="F:efflux transmembrane transporter activity"/>
    <property type="evidence" value="ECO:0007669"/>
    <property type="project" value="InterPro"/>
</dbReference>
<evidence type="ECO:0000256" key="7">
    <source>
        <dbReference type="ARBA" id="ARBA00023237"/>
    </source>
</evidence>
<feature type="chain" id="PRO_5013177596" evidence="8">
    <location>
        <begin position="27"/>
        <end position="452"/>
    </location>
</feature>
<dbReference type="PANTHER" id="PTHR30026">
    <property type="entry name" value="OUTER MEMBRANE PROTEIN TOLC"/>
    <property type="match status" value="1"/>
</dbReference>
<keyword evidence="10" id="KW-1185">Reference proteome</keyword>
<dbReference type="PANTHER" id="PTHR30026:SF20">
    <property type="entry name" value="OUTER MEMBRANE PROTEIN TOLC"/>
    <property type="match status" value="1"/>
</dbReference>
<evidence type="ECO:0000256" key="8">
    <source>
        <dbReference type="SAM" id="SignalP"/>
    </source>
</evidence>
<dbReference type="GO" id="GO:0015288">
    <property type="term" value="F:porin activity"/>
    <property type="evidence" value="ECO:0007669"/>
    <property type="project" value="TreeGrafter"/>
</dbReference>
<evidence type="ECO:0000256" key="6">
    <source>
        <dbReference type="ARBA" id="ARBA00023136"/>
    </source>
</evidence>
<dbReference type="Proteomes" id="UP000184480">
    <property type="component" value="Unassembled WGS sequence"/>
</dbReference>
<dbReference type="Gene3D" id="1.20.1600.10">
    <property type="entry name" value="Outer membrane efflux proteins (OEP)"/>
    <property type="match status" value="1"/>
</dbReference>
<gene>
    <name evidence="9" type="ORF">SAMN05444362_101413</name>
</gene>
<dbReference type="STRING" id="1346286.SAMN05444362_101413"/>
<accession>A0A1M4TT47</accession>
<dbReference type="InterPro" id="IPR051906">
    <property type="entry name" value="TolC-like"/>
</dbReference>